<dbReference type="InterPro" id="IPR013328">
    <property type="entry name" value="6PGD_dom2"/>
</dbReference>
<dbReference type="RefSeq" id="WP_311639107.1">
    <property type="nucleotide sequence ID" value="NZ_JAVRES010000345.1"/>
</dbReference>
<gene>
    <name evidence="1" type="ORF">RM877_40350</name>
</gene>
<evidence type="ECO:0000313" key="2">
    <source>
        <dbReference type="Proteomes" id="UP001183535"/>
    </source>
</evidence>
<dbReference type="EMBL" id="JAVRES010000345">
    <property type="protein sequence ID" value="MDT0440898.1"/>
    <property type="molecule type" value="Genomic_DNA"/>
</dbReference>
<organism evidence="1 2">
    <name type="scientific">Streptomyces doudnae</name>
    <dbReference type="NCBI Taxonomy" id="3075536"/>
    <lineage>
        <taxon>Bacteria</taxon>
        <taxon>Bacillati</taxon>
        <taxon>Actinomycetota</taxon>
        <taxon>Actinomycetes</taxon>
        <taxon>Kitasatosporales</taxon>
        <taxon>Streptomycetaceae</taxon>
        <taxon>Streptomyces</taxon>
    </lineage>
</organism>
<protein>
    <submittedName>
        <fullName evidence="1">Uncharacterized protein</fullName>
    </submittedName>
</protein>
<sequence>SGPGAISVRDHLAELTPDHGLYDAFTHPRCLGEKDLSGAIGLGDVVGVDLPWAHVALQRLADGLGVPHKND</sequence>
<reference evidence="2" key="1">
    <citation type="submission" date="2023-07" db="EMBL/GenBank/DDBJ databases">
        <title>30 novel species of actinomycetes from the DSMZ collection.</title>
        <authorList>
            <person name="Nouioui I."/>
        </authorList>
    </citation>
    <scope>NUCLEOTIDE SEQUENCE [LARGE SCALE GENOMIC DNA]</scope>
    <source>
        <strain evidence="2">DSM 41981</strain>
    </source>
</reference>
<keyword evidence="2" id="KW-1185">Reference proteome</keyword>
<feature type="non-terminal residue" evidence="1">
    <location>
        <position position="1"/>
    </location>
</feature>
<name>A0ABD5F2U5_9ACTN</name>
<dbReference type="Proteomes" id="UP001183535">
    <property type="component" value="Unassembled WGS sequence"/>
</dbReference>
<dbReference type="AlphaFoldDB" id="A0ABD5F2U5"/>
<dbReference type="Gene3D" id="1.10.1040.10">
    <property type="entry name" value="N-(1-d-carboxylethyl)-l-norvaline Dehydrogenase, domain 2"/>
    <property type="match status" value="1"/>
</dbReference>
<proteinExistence type="predicted"/>
<comment type="caution">
    <text evidence="1">The sequence shown here is derived from an EMBL/GenBank/DDBJ whole genome shotgun (WGS) entry which is preliminary data.</text>
</comment>
<evidence type="ECO:0000313" key="1">
    <source>
        <dbReference type="EMBL" id="MDT0440898.1"/>
    </source>
</evidence>
<accession>A0ABD5F2U5</accession>